<reference evidence="2" key="1">
    <citation type="journal article" date="2014" name="Int. J. Syst. Evol. Microbiol.">
        <title>Complete genome sequence of Corynebacterium casei LMG S-19264T (=DSM 44701T), isolated from a smear-ripened cheese.</title>
        <authorList>
            <consortium name="US DOE Joint Genome Institute (JGI-PGF)"/>
            <person name="Walter F."/>
            <person name="Albersmeier A."/>
            <person name="Kalinowski J."/>
            <person name="Ruckert C."/>
        </authorList>
    </citation>
    <scope>NUCLEOTIDE SEQUENCE</scope>
    <source>
        <strain evidence="2">NBRC 108769</strain>
    </source>
</reference>
<proteinExistence type="predicted"/>
<organism evidence="2 3">
    <name type="scientific">Portibacter lacus</name>
    <dbReference type="NCBI Taxonomy" id="1099794"/>
    <lineage>
        <taxon>Bacteria</taxon>
        <taxon>Pseudomonadati</taxon>
        <taxon>Bacteroidota</taxon>
        <taxon>Saprospiria</taxon>
        <taxon>Saprospirales</taxon>
        <taxon>Haliscomenobacteraceae</taxon>
        <taxon>Portibacter</taxon>
    </lineage>
</organism>
<comment type="caution">
    <text evidence="2">The sequence shown here is derived from an EMBL/GenBank/DDBJ whole genome shotgun (WGS) entry which is preliminary data.</text>
</comment>
<name>A0AA37SJD8_9BACT</name>
<reference evidence="2" key="2">
    <citation type="submission" date="2023-01" db="EMBL/GenBank/DDBJ databases">
        <title>Draft genome sequence of Portibacter lacus strain NBRC 108769.</title>
        <authorList>
            <person name="Sun Q."/>
            <person name="Mori K."/>
        </authorList>
    </citation>
    <scope>NUCLEOTIDE SEQUENCE</scope>
    <source>
        <strain evidence="2">NBRC 108769</strain>
    </source>
</reference>
<keyword evidence="3" id="KW-1185">Reference proteome</keyword>
<feature type="chain" id="PRO_5041370838" description="DUF4835 domain-containing protein" evidence="1">
    <location>
        <begin position="20"/>
        <end position="391"/>
    </location>
</feature>
<dbReference type="RefSeq" id="WP_235292498.1">
    <property type="nucleotide sequence ID" value="NZ_BSOH01000001.1"/>
</dbReference>
<protein>
    <recommendedName>
        <fullName evidence="4">DUF4835 domain-containing protein</fullName>
    </recommendedName>
</protein>
<gene>
    <name evidence="2" type="ORF">GCM10007940_02160</name>
</gene>
<evidence type="ECO:0008006" key="4">
    <source>
        <dbReference type="Google" id="ProtNLM"/>
    </source>
</evidence>
<feature type="signal peptide" evidence="1">
    <location>
        <begin position="1"/>
        <end position="19"/>
    </location>
</feature>
<dbReference type="Proteomes" id="UP001156666">
    <property type="component" value="Unassembled WGS sequence"/>
</dbReference>
<evidence type="ECO:0000313" key="3">
    <source>
        <dbReference type="Proteomes" id="UP001156666"/>
    </source>
</evidence>
<keyword evidence="1" id="KW-0732">Signal</keyword>
<evidence type="ECO:0000313" key="2">
    <source>
        <dbReference type="EMBL" id="GLR15601.1"/>
    </source>
</evidence>
<dbReference type="AlphaFoldDB" id="A0AA37SJD8"/>
<sequence length="391" mass="45098">MKNTLILLALLFCVNTANTQSSTLEIIPEIRLPKDSIKSEQLITSLNQFLIAAQANARENDWVYPPEYLQTSLLLDEIVGIQNDDDSKNTNTYQPVLIDLSSLSENQYFIQISYVSKADQKLKAIIELIAHKADKSFLFSSPLNRNTKDWNTISIDNYTFHYQGTINVEKSKEYIKQSKFHDANLEIKSKEVTFYLLDDGLRTQPYLGLPFRLGYNGIAGRMSWSVINENQDIYLVHKSYLSEFDPHDLWHARLRQVTPRNKVNHAVDEGIATLYGGSWGFNWKEMFIAFQDQLKFNESTDWLKLKAEKAAFITDGHRNPSDFMINALFVKKIETEKGFSAVMDLLFAKEEEAYLKKLDELTGINMGNYNQEVWKLVKQELEVLKIGEHIN</sequence>
<dbReference type="EMBL" id="BSOH01000001">
    <property type="protein sequence ID" value="GLR15601.1"/>
    <property type="molecule type" value="Genomic_DNA"/>
</dbReference>
<evidence type="ECO:0000256" key="1">
    <source>
        <dbReference type="SAM" id="SignalP"/>
    </source>
</evidence>
<accession>A0AA37SJD8</accession>